<evidence type="ECO:0000313" key="3">
    <source>
        <dbReference type="WBParaSite" id="GPUH_0000777101-mRNA-1"/>
    </source>
</evidence>
<dbReference type="WBParaSite" id="GPUH_0000777101-mRNA-1">
    <property type="protein sequence ID" value="GPUH_0000777101-mRNA-1"/>
    <property type="gene ID" value="GPUH_0000777101"/>
</dbReference>
<keyword evidence="2" id="KW-1185">Reference proteome</keyword>
<reference evidence="3" key="1">
    <citation type="submission" date="2016-06" db="UniProtKB">
        <authorList>
            <consortium name="WormBaseParasite"/>
        </authorList>
    </citation>
    <scope>IDENTIFICATION</scope>
</reference>
<evidence type="ECO:0000313" key="2">
    <source>
        <dbReference type="Proteomes" id="UP000271098"/>
    </source>
</evidence>
<dbReference type="AlphaFoldDB" id="A0A183DGC1"/>
<organism evidence="3">
    <name type="scientific">Gongylonema pulchrum</name>
    <dbReference type="NCBI Taxonomy" id="637853"/>
    <lineage>
        <taxon>Eukaryota</taxon>
        <taxon>Metazoa</taxon>
        <taxon>Ecdysozoa</taxon>
        <taxon>Nematoda</taxon>
        <taxon>Chromadorea</taxon>
        <taxon>Rhabditida</taxon>
        <taxon>Spirurina</taxon>
        <taxon>Spiruromorpha</taxon>
        <taxon>Spiruroidea</taxon>
        <taxon>Gongylonematidae</taxon>
        <taxon>Gongylonema</taxon>
    </lineage>
</organism>
<reference evidence="1 2" key="2">
    <citation type="submission" date="2018-11" db="EMBL/GenBank/DDBJ databases">
        <authorList>
            <consortium name="Pathogen Informatics"/>
        </authorList>
    </citation>
    <scope>NUCLEOTIDE SEQUENCE [LARGE SCALE GENOMIC DNA]</scope>
</reference>
<name>A0A183DGC1_9BILA</name>
<dbReference type="Proteomes" id="UP000271098">
    <property type="component" value="Unassembled WGS sequence"/>
</dbReference>
<evidence type="ECO:0000313" key="1">
    <source>
        <dbReference type="EMBL" id="VDK59558.1"/>
    </source>
</evidence>
<protein>
    <submittedName>
        <fullName evidence="3">DUF58 domain-containing protein</fullName>
    </submittedName>
</protein>
<dbReference type="EMBL" id="UYRT01020885">
    <property type="protein sequence ID" value="VDK59558.1"/>
    <property type="molecule type" value="Genomic_DNA"/>
</dbReference>
<accession>A0A183DGC1</accession>
<proteinExistence type="predicted"/>
<sequence length="105" mass="11968">MIGGGELSASSKSDSVGFLFDELSLRATSGRFRCIVMGAQEKEEELKKKDDSPPPYDFAYALRFNDEALRRLYSHQSIREAVYQHSPQFARSIEAYLEKRFGPNK</sequence>
<gene>
    <name evidence="1" type="ORF">GPUH_LOCUS7762</name>
</gene>